<accession>A0A6N0NXM0</accession>
<sequence length="141" mass="15274">MRSKKAVSSILGTILIISITLALGGLLYGYSKGLFGNLSTNEDLTTNFQLQVTPAGSYLLYSLKDDGNVALHLEYIVLNGSNLPKPYKININETLQPGQQIQNVTWIPGTLVSGNYYTVIVYAILQNGQIYDTISSVLAAS</sequence>
<dbReference type="AlphaFoldDB" id="A0A6N0NXM0"/>
<dbReference type="KEGG" id="mten:GWK48_04205"/>
<evidence type="ECO:0000313" key="2">
    <source>
        <dbReference type="EMBL" id="QKR00997.1"/>
    </source>
</evidence>
<keyword evidence="1" id="KW-0472">Membrane</keyword>
<dbReference type="NCBIfam" id="TIGR02537">
    <property type="entry name" value="arch_flag_Nterm"/>
    <property type="match status" value="1"/>
</dbReference>
<evidence type="ECO:0000313" key="3">
    <source>
        <dbReference type="Proteomes" id="UP000509301"/>
    </source>
</evidence>
<organism evidence="2 3">
    <name type="scientific">Metallosphaera tengchongensis</name>
    <dbReference type="NCBI Taxonomy" id="1532350"/>
    <lineage>
        <taxon>Archaea</taxon>
        <taxon>Thermoproteota</taxon>
        <taxon>Thermoprotei</taxon>
        <taxon>Sulfolobales</taxon>
        <taxon>Sulfolobaceae</taxon>
        <taxon>Metallosphaera</taxon>
    </lineage>
</organism>
<keyword evidence="3" id="KW-1185">Reference proteome</keyword>
<reference evidence="2 3" key="1">
    <citation type="submission" date="2020-02" db="EMBL/GenBank/DDBJ databases">
        <title>Comparative genome analysis reveals the metabolism and evolution of the thermophilic archaeal genus Metallosphaera.</title>
        <authorList>
            <person name="Jiang C."/>
        </authorList>
    </citation>
    <scope>NUCLEOTIDE SEQUENCE [LARGE SCALE GENOMIC DNA]</scope>
    <source>
        <strain evidence="2 3">Ric-A</strain>
    </source>
</reference>
<dbReference type="InterPro" id="IPR013373">
    <property type="entry name" value="Flagellin/pilin_N_arc"/>
</dbReference>
<dbReference type="NCBIfam" id="NF046073">
    <property type="entry name" value="UpsA"/>
    <property type="match status" value="1"/>
</dbReference>
<dbReference type="OrthoDB" id="34600at2157"/>
<keyword evidence="1" id="KW-1133">Transmembrane helix</keyword>
<dbReference type="EMBL" id="CP049074">
    <property type="protein sequence ID" value="QKR00997.1"/>
    <property type="molecule type" value="Genomic_DNA"/>
</dbReference>
<dbReference type="Proteomes" id="UP000509301">
    <property type="component" value="Chromosome"/>
</dbReference>
<protein>
    <submittedName>
        <fullName evidence="2">Uncharacterized protein</fullName>
    </submittedName>
</protein>
<evidence type="ECO:0000256" key="1">
    <source>
        <dbReference type="SAM" id="Phobius"/>
    </source>
</evidence>
<feature type="transmembrane region" description="Helical" evidence="1">
    <location>
        <begin position="6"/>
        <end position="30"/>
    </location>
</feature>
<name>A0A6N0NXM0_9CREN</name>
<keyword evidence="1" id="KW-0812">Transmembrane</keyword>
<proteinExistence type="predicted"/>
<gene>
    <name evidence="2" type="ORF">GWK48_04205</name>
</gene>